<feature type="compositionally biased region" description="Basic residues" evidence="1">
    <location>
        <begin position="355"/>
        <end position="365"/>
    </location>
</feature>
<feature type="region of interest" description="Disordered" evidence="1">
    <location>
        <begin position="309"/>
        <end position="330"/>
    </location>
</feature>
<feature type="region of interest" description="Disordered" evidence="1">
    <location>
        <begin position="1"/>
        <end position="24"/>
    </location>
</feature>
<feature type="region of interest" description="Disordered" evidence="1">
    <location>
        <begin position="350"/>
        <end position="391"/>
    </location>
</feature>
<dbReference type="GeneID" id="68094560"/>
<dbReference type="Gene3D" id="3.40.50.10190">
    <property type="entry name" value="BRCT domain"/>
    <property type="match status" value="2"/>
</dbReference>
<feature type="region of interest" description="Disordered" evidence="1">
    <location>
        <begin position="248"/>
        <end position="283"/>
    </location>
</feature>
<dbReference type="RefSeq" id="XP_044551061.1">
    <property type="nucleotide sequence ID" value="XM_044691486.1"/>
</dbReference>
<comment type="caution">
    <text evidence="3">The sequence shown here is derived from an EMBL/GenBank/DDBJ whole genome shotgun (WGS) entry which is preliminary data.</text>
</comment>
<evidence type="ECO:0000256" key="1">
    <source>
        <dbReference type="SAM" id="MobiDB-lite"/>
    </source>
</evidence>
<organism evidence="3 4">
    <name type="scientific">Naegleria lovaniensis</name>
    <name type="common">Amoeba</name>
    <dbReference type="NCBI Taxonomy" id="51637"/>
    <lineage>
        <taxon>Eukaryota</taxon>
        <taxon>Discoba</taxon>
        <taxon>Heterolobosea</taxon>
        <taxon>Tetramitia</taxon>
        <taxon>Eutetramitia</taxon>
        <taxon>Vahlkampfiidae</taxon>
        <taxon>Naegleria</taxon>
    </lineage>
</organism>
<feature type="domain" description="BRCT" evidence="2">
    <location>
        <begin position="393"/>
        <end position="496"/>
    </location>
</feature>
<dbReference type="SMART" id="SM00292">
    <property type="entry name" value="BRCT"/>
    <property type="match status" value="2"/>
</dbReference>
<feature type="compositionally biased region" description="Polar residues" evidence="1">
    <location>
        <begin position="218"/>
        <end position="229"/>
    </location>
</feature>
<feature type="compositionally biased region" description="Low complexity" evidence="1">
    <location>
        <begin position="256"/>
        <end position="273"/>
    </location>
</feature>
<dbReference type="SUPFAM" id="SSF52113">
    <property type="entry name" value="BRCT domain"/>
    <property type="match status" value="2"/>
</dbReference>
<evidence type="ECO:0000313" key="4">
    <source>
        <dbReference type="Proteomes" id="UP000816034"/>
    </source>
</evidence>
<dbReference type="CDD" id="cd17724">
    <property type="entry name" value="BRCT_p53bp1_rpt2"/>
    <property type="match status" value="1"/>
</dbReference>
<dbReference type="EMBL" id="PYSW02000014">
    <property type="protein sequence ID" value="KAG2387069.1"/>
    <property type="molecule type" value="Genomic_DNA"/>
</dbReference>
<dbReference type="AlphaFoldDB" id="A0AA88KML0"/>
<protein>
    <recommendedName>
        <fullName evidence="2">BRCT domain-containing protein</fullName>
    </recommendedName>
</protein>
<feature type="compositionally biased region" description="Low complexity" evidence="1">
    <location>
        <begin position="373"/>
        <end position="385"/>
    </location>
</feature>
<feature type="region of interest" description="Disordered" evidence="1">
    <location>
        <begin position="111"/>
        <end position="135"/>
    </location>
</feature>
<name>A0AA88KML0_NAELO</name>
<proteinExistence type="predicted"/>
<reference evidence="3 4" key="1">
    <citation type="journal article" date="2018" name="BMC Genomics">
        <title>The genome of Naegleria lovaniensis, the basis for a comparative approach to unravel pathogenicity factors of the human pathogenic amoeba N. fowleri.</title>
        <authorList>
            <person name="Liechti N."/>
            <person name="Schurch N."/>
            <person name="Bruggmann R."/>
            <person name="Wittwer M."/>
        </authorList>
    </citation>
    <scope>NUCLEOTIDE SEQUENCE [LARGE SCALE GENOMIC DNA]</scope>
    <source>
        <strain evidence="3 4">ATCC 30569</strain>
    </source>
</reference>
<dbReference type="Proteomes" id="UP000816034">
    <property type="component" value="Unassembled WGS sequence"/>
</dbReference>
<evidence type="ECO:0000313" key="3">
    <source>
        <dbReference type="EMBL" id="KAG2387069.1"/>
    </source>
</evidence>
<feature type="compositionally biased region" description="Basic and acidic residues" evidence="1">
    <location>
        <begin position="111"/>
        <end position="127"/>
    </location>
</feature>
<accession>A0AA88KML0</accession>
<dbReference type="PROSITE" id="PS50172">
    <property type="entry name" value="BRCT"/>
    <property type="match status" value="1"/>
</dbReference>
<sequence length="1129" mass="127915">MNALSQTQQSMNSSEETKPTQQGIHHHVADADELLLNISAIEPLSAMNPYDLEEDKNIEHPFLDDQRTNSYDEANVDEQPQQHPTHHVYIDACSKIDDLNLSAIEPVATEQHHPTEELHLPSSHHQEEEEQQQQLLTEITQPRSHPPINESVLHESICILNPSEEQQHHEVITLKKARRIKRRAKTSNQQPGGVDLSYLDESFSIMNHPMNLHPNNNKESSNDLNQTIPISDPFLDHQDFSLNHHVTASPIKPSVSNQQQQQQEEEQQNSSNNRKSFGRSSALIEKDAPILDRLYDSDDDLKETIEKLSDVATGSSSSPSSSSSSDALYSESSNESVCYPSFRNTMRTRAPFSRKVNKSQRHQHTYKTDFSEDVFSSDSQKSSSSSEEEDQVSTQGFFSGFQFIIADLKAKDNVLMTIKENGGKLVSMRADSPWYTLDKLSDAKFASSKFVLIADEPRMKPSYVVALMLDIPLLKKEWLFECAKQYQVITDSSKFLHKRGTYVAVGTGEKVEVSQHFNASFRIKPLQERLFYNFVVKIISSDSKFTETWKKIFEAGGAKVEDEISGLIGFQKNFVLVKEHEDITKSRLDFCNEHKIPIIDKDAVLQLIISGKTDSIQGMRIRQAAQKTKSFSKNASFIAATTTATNTSTTNITQSLDDSIMLPCTPQHKKKRKKAVNAAVARAAKWFANVQDENPCDISIIDIRTPTSATTTSEFFKKKGFFENAAELQSRGAITHNSSFIIKKQPKLDKLDMSFSRSRLDMSILGTEDASPPEPAAALTPGDYFLKEESLKLQKTRFVRLSKLACSKRKHSTEDTQNSDQQQPWQMETFFIGDMVAVRSENIFESSTLKYIRIDKLHYKDNVTDGKEMQGTEFTLEEKSSKMLVPTNRSIKFSLSAICYKLAIVASNSNVEEATTAPKTEKKKKKSQRKEFFCDYAFKNLKVKPVHDPAVKELHALPHDQELASELELKREKRSVKNSIRFKNPQFIRFSTFDFNGSTFEEGTFLRLFTRNAFLSSSNQPRHNGTVIRVKEIREGNIAQFVNTLNTAMIDGSQPCPILRPSNSSSLVFEVFKSVPEREKLYTFTHEVEEILLSQVLTLEPLVALQKDVFDPSLDVKVLMQENDVIVIE</sequence>
<dbReference type="InterPro" id="IPR047250">
    <property type="entry name" value="BRCT_p53bp1-like_rpt2"/>
</dbReference>
<evidence type="ECO:0000259" key="2">
    <source>
        <dbReference type="PROSITE" id="PS50172"/>
    </source>
</evidence>
<keyword evidence="4" id="KW-1185">Reference proteome</keyword>
<feature type="region of interest" description="Disordered" evidence="1">
    <location>
        <begin position="209"/>
        <end position="236"/>
    </location>
</feature>
<dbReference type="InterPro" id="IPR036420">
    <property type="entry name" value="BRCT_dom_sf"/>
</dbReference>
<feature type="compositionally biased region" description="Low complexity" evidence="1">
    <location>
        <begin position="315"/>
        <end position="330"/>
    </location>
</feature>
<feature type="compositionally biased region" description="Polar residues" evidence="1">
    <location>
        <begin position="1"/>
        <end position="23"/>
    </location>
</feature>
<dbReference type="InterPro" id="IPR001357">
    <property type="entry name" value="BRCT_dom"/>
</dbReference>
<gene>
    <name evidence="3" type="ORF">C9374_002104</name>
</gene>